<dbReference type="EMBL" id="SOZH01000001">
    <property type="protein sequence ID" value="TFF17525.1"/>
    <property type="molecule type" value="Genomic_DNA"/>
</dbReference>
<dbReference type="Proteomes" id="UP000298003">
    <property type="component" value="Unassembled WGS sequence"/>
</dbReference>
<proteinExistence type="predicted"/>
<keyword evidence="2" id="KW-1185">Reference proteome</keyword>
<reference evidence="1 2" key="1">
    <citation type="submission" date="2019-03" db="EMBL/GenBank/DDBJ databases">
        <title>Cellulosimicrobium funkei JCM14302 Assembly.</title>
        <authorList>
            <person name="Dou T."/>
        </authorList>
    </citation>
    <scope>NUCLEOTIDE SEQUENCE [LARGE SCALE GENOMIC DNA]</scope>
    <source>
        <strain evidence="1 2">JCM 14302</strain>
    </source>
</reference>
<gene>
    <name evidence="1" type="ORF">E1O70_01725</name>
</gene>
<organism evidence="1 2">
    <name type="scientific">Cellulosimicrobium funkei</name>
    <dbReference type="NCBI Taxonomy" id="264251"/>
    <lineage>
        <taxon>Bacteria</taxon>
        <taxon>Bacillati</taxon>
        <taxon>Actinomycetota</taxon>
        <taxon>Actinomycetes</taxon>
        <taxon>Micrococcales</taxon>
        <taxon>Promicromonosporaceae</taxon>
        <taxon>Cellulosimicrobium</taxon>
    </lineage>
</organism>
<dbReference type="SUPFAM" id="SSF81901">
    <property type="entry name" value="HCP-like"/>
    <property type="match status" value="2"/>
</dbReference>
<sequence>MPTTDQGADVAPRSGAPAEAAASALADLRSAVGHLHPDDPAELVAIADDLRALGSPAAAVPFYEAAVEQGVPGAVYRLGVAHHEAGDAVEAFRCFELAGLAGDALGAFMAAQVAAERGDLHAARRWYELAQGVEGAAVRLAQVLAELGERDAAEDVLAATSGESWEAAVELVRSGALTPDDAVALLEGWAGSGEARVAAALADLYVRAGRGPDAEDLLEQAALAGEPTARTSLGVLRLRAGRVAEAMALWHEAAAQGDPQAAELLARFG</sequence>
<accession>A0A4Y8R8F4</accession>
<dbReference type="RefSeq" id="WP_061267928.1">
    <property type="nucleotide sequence ID" value="NZ_JAMAYI010000003.1"/>
</dbReference>
<dbReference type="AlphaFoldDB" id="A0A4Y8R8F4"/>
<evidence type="ECO:0008006" key="3">
    <source>
        <dbReference type="Google" id="ProtNLM"/>
    </source>
</evidence>
<evidence type="ECO:0000313" key="2">
    <source>
        <dbReference type="Proteomes" id="UP000298003"/>
    </source>
</evidence>
<dbReference type="Gene3D" id="1.25.40.10">
    <property type="entry name" value="Tetratricopeptide repeat domain"/>
    <property type="match status" value="2"/>
</dbReference>
<dbReference type="GeneID" id="95683209"/>
<comment type="caution">
    <text evidence="1">The sequence shown here is derived from an EMBL/GenBank/DDBJ whole genome shotgun (WGS) entry which is preliminary data.</text>
</comment>
<evidence type="ECO:0000313" key="1">
    <source>
        <dbReference type="EMBL" id="TFF17525.1"/>
    </source>
</evidence>
<name>A0A4Y8R8F4_9MICO</name>
<dbReference type="InterPro" id="IPR011990">
    <property type="entry name" value="TPR-like_helical_dom_sf"/>
</dbReference>
<protein>
    <recommendedName>
        <fullName evidence="3">Tetratricopeptide repeat protein</fullName>
    </recommendedName>
</protein>
<dbReference type="Pfam" id="PF13432">
    <property type="entry name" value="TPR_16"/>
    <property type="match status" value="2"/>
</dbReference>